<evidence type="ECO:0000313" key="6">
    <source>
        <dbReference type="Proteomes" id="UP000245202"/>
    </source>
</evidence>
<dbReference type="Proteomes" id="UP000245202">
    <property type="component" value="Unassembled WGS sequence"/>
</dbReference>
<dbReference type="AlphaFoldDB" id="A0A2R5EVV5"/>
<keyword evidence="3" id="KW-1133">Transmembrane helix</keyword>
<dbReference type="InterPro" id="IPR029052">
    <property type="entry name" value="Metallo-depent_PP-like"/>
</dbReference>
<organism evidence="5 6">
    <name type="scientific">Paenibacillus agaridevorans</name>
    <dbReference type="NCBI Taxonomy" id="171404"/>
    <lineage>
        <taxon>Bacteria</taxon>
        <taxon>Bacillati</taxon>
        <taxon>Bacillota</taxon>
        <taxon>Bacilli</taxon>
        <taxon>Bacillales</taxon>
        <taxon>Paenibacillaceae</taxon>
        <taxon>Paenibacillus</taxon>
    </lineage>
</organism>
<dbReference type="InterPro" id="IPR004843">
    <property type="entry name" value="Calcineurin-like_PHP"/>
</dbReference>
<dbReference type="GO" id="GO:0046872">
    <property type="term" value="F:metal ion binding"/>
    <property type="evidence" value="ECO:0007669"/>
    <property type="project" value="UniProtKB-KW"/>
</dbReference>
<dbReference type="SUPFAM" id="SSF56300">
    <property type="entry name" value="Metallo-dependent phosphatases"/>
    <property type="match status" value="1"/>
</dbReference>
<reference evidence="5 6" key="1">
    <citation type="submission" date="2017-08" db="EMBL/GenBank/DDBJ databases">
        <title>Substantial Increase in Enzyme Production by Combined Drug-Resistance Mutations in Paenibacillus agaridevorans.</title>
        <authorList>
            <person name="Tanaka Y."/>
            <person name="Funane K."/>
            <person name="Hosaka T."/>
            <person name="Shiwa Y."/>
            <person name="Fujita N."/>
            <person name="Miyazaki T."/>
            <person name="Yoshikawa H."/>
            <person name="Murakami K."/>
            <person name="Kasahara K."/>
            <person name="Inaoka T."/>
            <person name="Hiraga Y."/>
            <person name="Ochi K."/>
        </authorList>
    </citation>
    <scope>NUCLEOTIDE SEQUENCE [LARGE SCALE GENOMIC DNA]</scope>
    <source>
        <strain evidence="5 6">T-3040</strain>
    </source>
</reference>
<dbReference type="EMBL" id="BDQX01000356">
    <property type="protein sequence ID" value="GBG10800.1"/>
    <property type="molecule type" value="Genomic_DNA"/>
</dbReference>
<dbReference type="GO" id="GO:0016020">
    <property type="term" value="C:membrane"/>
    <property type="evidence" value="ECO:0007669"/>
    <property type="project" value="GOC"/>
</dbReference>
<feature type="domain" description="Calcineurin-like phosphoesterase" evidence="4">
    <location>
        <begin position="50"/>
        <end position="221"/>
    </location>
</feature>
<keyword evidence="6" id="KW-1185">Reference proteome</keyword>
<evidence type="ECO:0000256" key="2">
    <source>
        <dbReference type="ARBA" id="ARBA00022801"/>
    </source>
</evidence>
<name>A0A2R5EVV5_9BACL</name>
<protein>
    <submittedName>
        <fullName evidence="5">Phosphoesterase</fullName>
    </submittedName>
</protein>
<evidence type="ECO:0000256" key="3">
    <source>
        <dbReference type="SAM" id="Phobius"/>
    </source>
</evidence>
<dbReference type="GO" id="GO:0008758">
    <property type="term" value="F:UDP-2,3-diacylglucosamine hydrolase activity"/>
    <property type="evidence" value="ECO:0007669"/>
    <property type="project" value="TreeGrafter"/>
</dbReference>
<evidence type="ECO:0000313" key="5">
    <source>
        <dbReference type="EMBL" id="GBG10800.1"/>
    </source>
</evidence>
<dbReference type="InterPro" id="IPR051158">
    <property type="entry name" value="Metallophosphoesterase_sf"/>
</dbReference>
<dbReference type="PANTHER" id="PTHR31302">
    <property type="entry name" value="TRANSMEMBRANE PROTEIN WITH METALLOPHOSPHOESTERASE DOMAIN-RELATED"/>
    <property type="match status" value="1"/>
</dbReference>
<dbReference type="GO" id="GO:0009245">
    <property type="term" value="P:lipid A biosynthetic process"/>
    <property type="evidence" value="ECO:0007669"/>
    <property type="project" value="TreeGrafter"/>
</dbReference>
<keyword evidence="3" id="KW-0472">Membrane</keyword>
<feature type="transmembrane region" description="Helical" evidence="3">
    <location>
        <begin position="7"/>
        <end position="25"/>
    </location>
</feature>
<comment type="caution">
    <text evidence="5">The sequence shown here is derived from an EMBL/GenBank/DDBJ whole genome shotgun (WGS) entry which is preliminary data.</text>
</comment>
<dbReference type="PANTHER" id="PTHR31302:SF31">
    <property type="entry name" value="PHOSPHODIESTERASE YAEI"/>
    <property type="match status" value="1"/>
</dbReference>
<keyword evidence="1" id="KW-0479">Metal-binding</keyword>
<evidence type="ECO:0000259" key="4">
    <source>
        <dbReference type="Pfam" id="PF00149"/>
    </source>
</evidence>
<keyword evidence="2" id="KW-0378">Hydrolase</keyword>
<evidence type="ECO:0000256" key="1">
    <source>
        <dbReference type="ARBA" id="ARBA00022723"/>
    </source>
</evidence>
<sequence>MSRRKRWLLLYIPAFILAIYLFLHFENNAIEISTHRIASEKLPQGFDSYRIVQLSDLQSKMFGRDQRPLLKKVEKLKPDLIVVTGDLVDAHHYDGEASYAMMEGIVRIAPVYMVVGNHEYSAAEYPKLEERLIKLGVRVLRNEHDIIPLGDGFLRLVGVDDPLFNREGDGSADKLNMHLAEAMEDIEHPESYTILLSHRPELFDVYAEQGLDLTFAGHAHGGQFRIPFVGGVYSPEQGFWPKLSEGKHDKNGSSLIISRGLGNSVIPQRLFNRPEMISVDLVRGGGTS</sequence>
<gene>
    <name evidence="5" type="ORF">PAT3040_05564</name>
</gene>
<dbReference type="RefSeq" id="WP_181376877.1">
    <property type="nucleotide sequence ID" value="NZ_BDQX01000356.1"/>
</dbReference>
<accession>A0A2R5EVV5</accession>
<proteinExistence type="predicted"/>
<dbReference type="Pfam" id="PF00149">
    <property type="entry name" value="Metallophos"/>
    <property type="match status" value="1"/>
</dbReference>
<dbReference type="Gene3D" id="3.60.21.10">
    <property type="match status" value="1"/>
</dbReference>
<keyword evidence="3" id="KW-0812">Transmembrane</keyword>